<keyword evidence="8 16" id="KW-0378">Hydrolase</keyword>
<dbReference type="PANTHER" id="PTHR30627">
    <property type="entry name" value="PEPTIDOGLYCAN D,D-TRANSPEPTIDASE"/>
    <property type="match status" value="1"/>
</dbReference>
<dbReference type="InterPro" id="IPR017790">
    <property type="entry name" value="Penicillin-binding_protein_2"/>
</dbReference>
<evidence type="ECO:0000256" key="5">
    <source>
        <dbReference type="ARBA" id="ARBA00022645"/>
    </source>
</evidence>
<dbReference type="SUPFAM" id="SSF56601">
    <property type="entry name" value="beta-lactamase/transpeptidase-like"/>
    <property type="match status" value="1"/>
</dbReference>
<dbReference type="InterPro" id="IPR012338">
    <property type="entry name" value="Beta-lactam/transpept-like"/>
</dbReference>
<keyword evidence="4" id="KW-0997">Cell inner membrane</keyword>
<dbReference type="GO" id="GO:0009002">
    <property type="term" value="F:serine-type D-Ala-D-Ala carboxypeptidase activity"/>
    <property type="evidence" value="ECO:0007669"/>
    <property type="project" value="UniProtKB-EC"/>
</dbReference>
<evidence type="ECO:0000256" key="2">
    <source>
        <dbReference type="ARBA" id="ARBA00004236"/>
    </source>
</evidence>
<dbReference type="GO" id="GO:0071972">
    <property type="term" value="F:peptidoglycan L,D-transpeptidase activity"/>
    <property type="evidence" value="ECO:0007669"/>
    <property type="project" value="TreeGrafter"/>
</dbReference>
<dbReference type="EC" id="3.4.16.4" evidence="16"/>
<dbReference type="AlphaFoldDB" id="A0A7T2GKC7"/>
<evidence type="ECO:0000256" key="6">
    <source>
        <dbReference type="ARBA" id="ARBA00022670"/>
    </source>
</evidence>
<evidence type="ECO:0000256" key="7">
    <source>
        <dbReference type="ARBA" id="ARBA00022692"/>
    </source>
</evidence>
<organism evidence="16 17">
    <name type="scientific">Allosphingosinicella flava</name>
    <dbReference type="NCBI Taxonomy" id="2771430"/>
    <lineage>
        <taxon>Bacteria</taxon>
        <taxon>Pseudomonadati</taxon>
        <taxon>Pseudomonadota</taxon>
        <taxon>Alphaproteobacteria</taxon>
        <taxon>Sphingomonadales</taxon>
        <taxon>Sphingomonadaceae</taxon>
        <taxon>Allosphingosinicella</taxon>
    </lineage>
</organism>
<keyword evidence="12" id="KW-0472">Membrane</keyword>
<protein>
    <submittedName>
        <fullName evidence="16">Penicillin-binding protein 2</fullName>
        <ecNumber evidence="16">3.4.16.4</ecNumber>
    </submittedName>
</protein>
<evidence type="ECO:0000256" key="9">
    <source>
        <dbReference type="ARBA" id="ARBA00022960"/>
    </source>
</evidence>
<keyword evidence="7" id="KW-0812">Transmembrane</keyword>
<feature type="domain" description="Penicillin-binding protein dimerisation" evidence="15">
    <location>
        <begin position="65"/>
        <end position="238"/>
    </location>
</feature>
<proteinExistence type="predicted"/>
<dbReference type="Proteomes" id="UP000594873">
    <property type="component" value="Chromosome"/>
</dbReference>
<dbReference type="GO" id="GO:0008658">
    <property type="term" value="F:penicillin binding"/>
    <property type="evidence" value="ECO:0007669"/>
    <property type="project" value="InterPro"/>
</dbReference>
<keyword evidence="13" id="KW-0961">Cell wall biogenesis/degradation</keyword>
<gene>
    <name evidence="16" type="primary">mrdA</name>
    <name evidence="16" type="ORF">IC614_02170</name>
</gene>
<dbReference type="InterPro" id="IPR036138">
    <property type="entry name" value="PBP_dimer_sf"/>
</dbReference>
<evidence type="ECO:0000256" key="10">
    <source>
        <dbReference type="ARBA" id="ARBA00022984"/>
    </source>
</evidence>
<evidence type="ECO:0000256" key="13">
    <source>
        <dbReference type="ARBA" id="ARBA00023316"/>
    </source>
</evidence>
<dbReference type="InterPro" id="IPR005311">
    <property type="entry name" value="PBP_dimer"/>
</dbReference>
<dbReference type="GO" id="GO:0008360">
    <property type="term" value="P:regulation of cell shape"/>
    <property type="evidence" value="ECO:0007669"/>
    <property type="project" value="UniProtKB-KW"/>
</dbReference>
<evidence type="ECO:0000256" key="8">
    <source>
        <dbReference type="ARBA" id="ARBA00022801"/>
    </source>
</evidence>
<keyword evidence="10" id="KW-0573">Peptidoglycan synthesis</keyword>
<sequence length="638" mass="69437">MRRRAKPLVTENSQSFTFTRRAMVLGGLQAGVAALLAGRVSWLAIAENDRYKLMSEENRFQMVLVPPRRGWIVDRYGKPIAVNRSDYRVDLIPDQIQDAERIIRELSQILQLPPEEVTRIRKELANAAGYQPVPVAENLPFEQYAAVTVRQPEMPGVAPLRGFSRFYPDGAAVGHLVGYVGAANKEEYQAAGKDPLYITPGFKIGKEGLEKTMESRLRGTPGAKRLEVTAGGRLIRELASLPDKSGGSLPLTIDAGLQAYAARRLGNESGSCIVLDCHTGEILCMASMPAYDPNNFSDGISHDEWGMLSADERHPLINKSLNALYPPGSTFKPMVAMALQGAGVDPDETVHCPGGYRLGNRFFRCLGRHGTVNMRRAIAKSCNTYFYSMGNRVGIDAIAKMGHALSFGEKFDLPVVSQSFGTMPDTAWKMRRYKQQWTASDTLNAAIGQGYVIVNPLQLAVMAGRVASGLNIQPRLLRGRHAPAKPLPFPKEHFEAVRGGMWEVVNGDGTAGRSRLELPGIEMGGKTGTAQVRRIAGAQRGQSGDWKYRDHGLFVCFAPTSNPRYAASVVIEHGLGGARAAAPVAKDVLTYLFDKEKAMAALATFEEGWGGDIKTRMERQAAAWLASKGKTPPPGGAA</sequence>
<evidence type="ECO:0000313" key="16">
    <source>
        <dbReference type="EMBL" id="QPQ55437.1"/>
    </source>
</evidence>
<dbReference type="GO" id="GO:0071555">
    <property type="term" value="P:cell wall organization"/>
    <property type="evidence" value="ECO:0007669"/>
    <property type="project" value="UniProtKB-KW"/>
</dbReference>
<keyword evidence="11" id="KW-1133">Transmembrane helix</keyword>
<accession>A0A7T2GKC7</accession>
<evidence type="ECO:0000256" key="4">
    <source>
        <dbReference type="ARBA" id="ARBA00022519"/>
    </source>
</evidence>
<keyword evidence="17" id="KW-1185">Reference proteome</keyword>
<name>A0A7T2GKC7_9SPHN</name>
<dbReference type="Gene3D" id="3.40.710.10">
    <property type="entry name" value="DD-peptidase/beta-lactamase superfamily"/>
    <property type="match status" value="1"/>
</dbReference>
<keyword evidence="9" id="KW-0133">Cell shape</keyword>
<keyword evidence="3" id="KW-1003">Cell membrane</keyword>
<reference evidence="16" key="1">
    <citation type="submission" date="2020-11" db="EMBL/GenBank/DDBJ databases">
        <title>Genome seq and assembly of Sphingosinicella sp.</title>
        <authorList>
            <person name="Chhetri G."/>
        </authorList>
    </citation>
    <scope>NUCLEOTIDE SEQUENCE [LARGE SCALE GENOMIC DNA]</scope>
    <source>
        <strain evidence="16">UDD2</strain>
    </source>
</reference>
<dbReference type="KEGG" id="sflv:IC614_02170"/>
<evidence type="ECO:0000256" key="1">
    <source>
        <dbReference type="ARBA" id="ARBA00004167"/>
    </source>
</evidence>
<dbReference type="Pfam" id="PF03717">
    <property type="entry name" value="PBP_dimer"/>
    <property type="match status" value="1"/>
</dbReference>
<evidence type="ECO:0000256" key="11">
    <source>
        <dbReference type="ARBA" id="ARBA00022989"/>
    </source>
</evidence>
<dbReference type="GO" id="GO:0009252">
    <property type="term" value="P:peptidoglycan biosynthetic process"/>
    <property type="evidence" value="ECO:0007669"/>
    <property type="project" value="UniProtKB-KW"/>
</dbReference>
<dbReference type="InterPro" id="IPR050515">
    <property type="entry name" value="Beta-lactam/transpept"/>
</dbReference>
<evidence type="ECO:0000256" key="3">
    <source>
        <dbReference type="ARBA" id="ARBA00022475"/>
    </source>
</evidence>
<keyword evidence="6" id="KW-0645">Protease</keyword>
<dbReference type="Gene3D" id="3.90.1310.10">
    <property type="entry name" value="Penicillin-binding protein 2a (Domain 2)"/>
    <property type="match status" value="1"/>
</dbReference>
<dbReference type="InterPro" id="IPR001460">
    <property type="entry name" value="PCN-bd_Tpept"/>
</dbReference>
<keyword evidence="5 16" id="KW-0121">Carboxypeptidase</keyword>
<dbReference type="SUPFAM" id="SSF56519">
    <property type="entry name" value="Penicillin binding protein dimerisation domain"/>
    <property type="match status" value="1"/>
</dbReference>
<dbReference type="EMBL" id="CP065592">
    <property type="protein sequence ID" value="QPQ55437.1"/>
    <property type="molecule type" value="Genomic_DNA"/>
</dbReference>
<dbReference type="RefSeq" id="WP_200972112.1">
    <property type="nucleotide sequence ID" value="NZ_CP065592.1"/>
</dbReference>
<dbReference type="GO" id="GO:0006508">
    <property type="term" value="P:proteolysis"/>
    <property type="evidence" value="ECO:0007669"/>
    <property type="project" value="UniProtKB-KW"/>
</dbReference>
<feature type="domain" description="Penicillin-binding protein transpeptidase" evidence="14">
    <location>
        <begin position="270"/>
        <end position="589"/>
    </location>
</feature>
<evidence type="ECO:0000313" key="17">
    <source>
        <dbReference type="Proteomes" id="UP000594873"/>
    </source>
</evidence>
<comment type="subcellular location">
    <subcellularLocation>
        <location evidence="2">Cell membrane</location>
    </subcellularLocation>
    <subcellularLocation>
        <location evidence="1">Membrane</location>
        <topology evidence="1">Single-pass membrane protein</topology>
    </subcellularLocation>
</comment>
<evidence type="ECO:0000259" key="14">
    <source>
        <dbReference type="Pfam" id="PF00905"/>
    </source>
</evidence>
<dbReference type="Pfam" id="PF00905">
    <property type="entry name" value="Transpeptidase"/>
    <property type="match status" value="1"/>
</dbReference>
<dbReference type="GO" id="GO:0005886">
    <property type="term" value="C:plasma membrane"/>
    <property type="evidence" value="ECO:0007669"/>
    <property type="project" value="UniProtKB-SubCell"/>
</dbReference>
<dbReference type="PANTHER" id="PTHR30627:SF2">
    <property type="entry name" value="PEPTIDOGLYCAN D,D-TRANSPEPTIDASE MRDA"/>
    <property type="match status" value="1"/>
</dbReference>
<evidence type="ECO:0000259" key="15">
    <source>
        <dbReference type="Pfam" id="PF03717"/>
    </source>
</evidence>
<evidence type="ECO:0000256" key="12">
    <source>
        <dbReference type="ARBA" id="ARBA00023136"/>
    </source>
</evidence>
<dbReference type="NCBIfam" id="TIGR03423">
    <property type="entry name" value="pbp2_mrdA"/>
    <property type="match status" value="1"/>
</dbReference>